<evidence type="ECO:0000313" key="2">
    <source>
        <dbReference type="Proteomes" id="UP000239757"/>
    </source>
</evidence>
<accession>A0A2P5X154</accession>
<reference evidence="1 2" key="1">
    <citation type="submission" date="2015-01" db="EMBL/GenBank/DDBJ databases">
        <title>Genome of allotetraploid Gossypium barbadense reveals genomic plasticity and fiber elongation in cotton evolution.</title>
        <authorList>
            <person name="Chen X."/>
            <person name="Liu X."/>
            <person name="Zhao B."/>
            <person name="Zheng H."/>
            <person name="Hu Y."/>
            <person name="Lu G."/>
            <person name="Yang C."/>
            <person name="Chen J."/>
            <person name="Shan C."/>
            <person name="Zhang L."/>
            <person name="Zhou Y."/>
            <person name="Wang L."/>
            <person name="Guo W."/>
            <person name="Bai Y."/>
            <person name="Ruan J."/>
            <person name="Shangguan X."/>
            <person name="Mao Y."/>
            <person name="Jiang J."/>
            <person name="Zhu Y."/>
            <person name="Lei J."/>
            <person name="Kang H."/>
            <person name="Chen S."/>
            <person name="He X."/>
            <person name="Wang R."/>
            <person name="Wang Y."/>
            <person name="Chen J."/>
            <person name="Wang L."/>
            <person name="Yu S."/>
            <person name="Wang B."/>
            <person name="Wei J."/>
            <person name="Song S."/>
            <person name="Lu X."/>
            <person name="Gao Z."/>
            <person name="Gu W."/>
            <person name="Deng X."/>
            <person name="Ma D."/>
            <person name="Wang S."/>
            <person name="Liang W."/>
            <person name="Fang L."/>
            <person name="Cai C."/>
            <person name="Zhu X."/>
            <person name="Zhou B."/>
            <person name="Zhang Y."/>
            <person name="Chen Z."/>
            <person name="Xu S."/>
            <person name="Zhu R."/>
            <person name="Wang S."/>
            <person name="Zhang T."/>
            <person name="Zhao G."/>
        </authorList>
    </citation>
    <scope>NUCLEOTIDE SEQUENCE [LARGE SCALE GENOMIC DNA]</scope>
    <source>
        <strain evidence="2">cv. Xinhai21</strain>
        <tissue evidence="1">Leaf</tissue>
    </source>
</reference>
<protein>
    <submittedName>
        <fullName evidence="1">Uncharacterized protein</fullName>
    </submittedName>
</protein>
<organism evidence="1 2">
    <name type="scientific">Gossypium barbadense</name>
    <name type="common">Sea Island cotton</name>
    <name type="synonym">Hibiscus barbadensis</name>
    <dbReference type="NCBI Taxonomy" id="3634"/>
    <lineage>
        <taxon>Eukaryota</taxon>
        <taxon>Viridiplantae</taxon>
        <taxon>Streptophyta</taxon>
        <taxon>Embryophyta</taxon>
        <taxon>Tracheophyta</taxon>
        <taxon>Spermatophyta</taxon>
        <taxon>Magnoliopsida</taxon>
        <taxon>eudicotyledons</taxon>
        <taxon>Gunneridae</taxon>
        <taxon>Pentapetalae</taxon>
        <taxon>rosids</taxon>
        <taxon>malvids</taxon>
        <taxon>Malvales</taxon>
        <taxon>Malvaceae</taxon>
        <taxon>Malvoideae</taxon>
        <taxon>Gossypium</taxon>
    </lineage>
</organism>
<proteinExistence type="predicted"/>
<dbReference type="AlphaFoldDB" id="A0A2P5X154"/>
<name>A0A2P5X154_GOSBA</name>
<sequence length="82" mass="9466">MGCKGKRRALERSHQEFTILAGECQDQHCKKCSTIMERFSNEKDMKTAIDKSDNHVIDGRMNCPSFQGEVLEGKSDLYRIQR</sequence>
<gene>
    <name evidence="1" type="ORF">GOBAR_AA23595</name>
</gene>
<dbReference type="EMBL" id="KZ665932">
    <property type="protein sequence ID" value="PPR97080.1"/>
    <property type="molecule type" value="Genomic_DNA"/>
</dbReference>
<evidence type="ECO:0000313" key="1">
    <source>
        <dbReference type="EMBL" id="PPR97080.1"/>
    </source>
</evidence>
<dbReference type="Proteomes" id="UP000239757">
    <property type="component" value="Unassembled WGS sequence"/>
</dbReference>